<feature type="signal peptide" evidence="1">
    <location>
        <begin position="1"/>
        <end position="22"/>
    </location>
</feature>
<comment type="caution">
    <text evidence="2">The sequence shown here is derived from an EMBL/GenBank/DDBJ whole genome shotgun (WGS) entry which is preliminary data.</text>
</comment>
<dbReference type="EMBL" id="CAVLEF010000203">
    <property type="protein sequence ID" value="CAK1552965.1"/>
    <property type="molecule type" value="Genomic_DNA"/>
</dbReference>
<feature type="chain" id="PRO_5043606458" description="Secreted protein" evidence="1">
    <location>
        <begin position="23"/>
        <end position="83"/>
    </location>
</feature>
<evidence type="ECO:0000256" key="1">
    <source>
        <dbReference type="SAM" id="SignalP"/>
    </source>
</evidence>
<dbReference type="Proteomes" id="UP001497472">
    <property type="component" value="Unassembled WGS sequence"/>
</dbReference>
<evidence type="ECO:0008006" key="4">
    <source>
        <dbReference type="Google" id="ProtNLM"/>
    </source>
</evidence>
<sequence>MARCAGLLRCFALGRLMQMACACTAAHAHRIAGFPPARGRRFVEMVIGCILTGHTRSADLNLAQCGSIKARYVRRSGLPMNTS</sequence>
<protein>
    <recommendedName>
        <fullName evidence="4">Secreted protein</fullName>
    </recommendedName>
</protein>
<organism evidence="2 3">
    <name type="scientific">Leptosia nina</name>
    <dbReference type="NCBI Taxonomy" id="320188"/>
    <lineage>
        <taxon>Eukaryota</taxon>
        <taxon>Metazoa</taxon>
        <taxon>Ecdysozoa</taxon>
        <taxon>Arthropoda</taxon>
        <taxon>Hexapoda</taxon>
        <taxon>Insecta</taxon>
        <taxon>Pterygota</taxon>
        <taxon>Neoptera</taxon>
        <taxon>Endopterygota</taxon>
        <taxon>Lepidoptera</taxon>
        <taxon>Glossata</taxon>
        <taxon>Ditrysia</taxon>
        <taxon>Papilionoidea</taxon>
        <taxon>Pieridae</taxon>
        <taxon>Pierinae</taxon>
        <taxon>Leptosia</taxon>
    </lineage>
</organism>
<keyword evidence="3" id="KW-1185">Reference proteome</keyword>
<dbReference type="AlphaFoldDB" id="A0AAV1JX56"/>
<accession>A0AAV1JX56</accession>
<name>A0AAV1JX56_9NEOP</name>
<keyword evidence="1" id="KW-0732">Signal</keyword>
<gene>
    <name evidence="2" type="ORF">LNINA_LOCUS11989</name>
</gene>
<proteinExistence type="predicted"/>
<evidence type="ECO:0000313" key="2">
    <source>
        <dbReference type="EMBL" id="CAK1552965.1"/>
    </source>
</evidence>
<evidence type="ECO:0000313" key="3">
    <source>
        <dbReference type="Proteomes" id="UP001497472"/>
    </source>
</evidence>
<reference evidence="2 3" key="1">
    <citation type="submission" date="2023-11" db="EMBL/GenBank/DDBJ databases">
        <authorList>
            <person name="Okamura Y."/>
        </authorList>
    </citation>
    <scope>NUCLEOTIDE SEQUENCE [LARGE SCALE GENOMIC DNA]</scope>
</reference>